<protein>
    <submittedName>
        <fullName evidence="5">Protein ACCELERATED CELL DEATH 6</fullName>
    </submittedName>
</protein>
<dbReference type="InterPro" id="IPR002110">
    <property type="entry name" value="Ankyrin_rpt"/>
</dbReference>
<dbReference type="SMART" id="SM00248">
    <property type="entry name" value="ANK"/>
    <property type="match status" value="4"/>
</dbReference>
<keyword evidence="6" id="KW-1185">Reference proteome</keyword>
<feature type="non-terminal residue" evidence="5">
    <location>
        <position position="1"/>
    </location>
</feature>
<dbReference type="Pfam" id="PF12796">
    <property type="entry name" value="Ank_2"/>
    <property type="match status" value="2"/>
</dbReference>
<dbReference type="SUPFAM" id="SSF48403">
    <property type="entry name" value="Ankyrin repeat"/>
    <property type="match status" value="1"/>
</dbReference>
<dbReference type="PROSITE" id="PS50088">
    <property type="entry name" value="ANK_REPEAT"/>
    <property type="match status" value="2"/>
</dbReference>
<evidence type="ECO:0000256" key="1">
    <source>
        <dbReference type="ARBA" id="ARBA00004413"/>
    </source>
</evidence>
<keyword evidence="2" id="KW-0677">Repeat</keyword>
<evidence type="ECO:0000313" key="6">
    <source>
        <dbReference type="Proteomes" id="UP000257109"/>
    </source>
</evidence>
<reference evidence="5" key="1">
    <citation type="submission" date="2018-05" db="EMBL/GenBank/DDBJ databases">
        <title>Draft genome of Mucuna pruriens seed.</title>
        <authorList>
            <person name="Nnadi N.E."/>
            <person name="Vos R."/>
            <person name="Hasami M.H."/>
            <person name="Devisetty U.K."/>
            <person name="Aguiy J.C."/>
        </authorList>
    </citation>
    <scope>NUCLEOTIDE SEQUENCE [LARGE SCALE GENOMIC DNA]</scope>
    <source>
        <strain evidence="5">JCA_2017</strain>
    </source>
</reference>
<dbReference type="STRING" id="157652.A0A371H5H3"/>
<keyword evidence="3 4" id="KW-0040">ANK repeat</keyword>
<dbReference type="Proteomes" id="UP000257109">
    <property type="component" value="Unassembled WGS sequence"/>
</dbReference>
<comment type="subcellular location">
    <subcellularLocation>
        <location evidence="1">Cell membrane</location>
        <topology evidence="1">Peripheral membrane protein</topology>
        <orientation evidence="1">Cytoplasmic side</orientation>
    </subcellularLocation>
</comment>
<sequence>MSSWIRKRCSILQKILNKKKEWIHLRDKKGMTAIHYAASIGYLHGVEKLLGTCIYCNMEKDDNGFFPLHLATAGGHVEVVKKLLEQCPDPREILDNYGRNIVHIAAKMGKFNVIRYILQDTNHGLVDMINDKDEKGNTPLHLAASQHHPKIVHALTWNKNVRFNLVNKMNQTALDVCMSNAQENPPLRQASI</sequence>
<dbReference type="Gene3D" id="1.25.40.20">
    <property type="entry name" value="Ankyrin repeat-containing domain"/>
    <property type="match status" value="2"/>
</dbReference>
<dbReference type="InterPro" id="IPR036770">
    <property type="entry name" value="Ankyrin_rpt-contain_sf"/>
</dbReference>
<dbReference type="PANTHER" id="PTHR24186:SF46">
    <property type="entry name" value="PROTEIN ACCELERATED CELL DEATH 6-LIKE"/>
    <property type="match status" value="1"/>
</dbReference>
<evidence type="ECO:0000313" key="5">
    <source>
        <dbReference type="EMBL" id="RDX97913.1"/>
    </source>
</evidence>
<dbReference type="OrthoDB" id="598775at2759"/>
<dbReference type="GO" id="GO:0005886">
    <property type="term" value="C:plasma membrane"/>
    <property type="evidence" value="ECO:0007669"/>
    <property type="project" value="UniProtKB-SubCell"/>
</dbReference>
<gene>
    <name evidence="5" type="primary">ACD6</name>
    <name evidence="5" type="ORF">CR513_19250</name>
</gene>
<dbReference type="AlphaFoldDB" id="A0A371H5H3"/>
<feature type="repeat" description="ANK" evidence="4">
    <location>
        <begin position="63"/>
        <end position="85"/>
    </location>
</feature>
<evidence type="ECO:0000256" key="3">
    <source>
        <dbReference type="ARBA" id="ARBA00023043"/>
    </source>
</evidence>
<proteinExistence type="predicted"/>
<accession>A0A371H5H3</accession>
<comment type="caution">
    <text evidence="5">The sequence shown here is derived from an EMBL/GenBank/DDBJ whole genome shotgun (WGS) entry which is preliminary data.</text>
</comment>
<dbReference type="EMBL" id="QJKJ01003550">
    <property type="protein sequence ID" value="RDX97913.1"/>
    <property type="molecule type" value="Genomic_DNA"/>
</dbReference>
<evidence type="ECO:0000256" key="4">
    <source>
        <dbReference type="PROSITE-ProRule" id="PRU00023"/>
    </source>
</evidence>
<dbReference type="PANTHER" id="PTHR24186">
    <property type="entry name" value="PROTEIN PHOSPHATASE 1 REGULATORY SUBUNIT"/>
    <property type="match status" value="1"/>
</dbReference>
<feature type="repeat" description="ANK" evidence="4">
    <location>
        <begin position="135"/>
        <end position="155"/>
    </location>
</feature>
<dbReference type="PROSITE" id="PS50297">
    <property type="entry name" value="ANK_REP_REGION"/>
    <property type="match status" value="2"/>
</dbReference>
<organism evidence="5 6">
    <name type="scientific">Mucuna pruriens</name>
    <name type="common">Velvet bean</name>
    <name type="synonym">Dolichos pruriens</name>
    <dbReference type="NCBI Taxonomy" id="157652"/>
    <lineage>
        <taxon>Eukaryota</taxon>
        <taxon>Viridiplantae</taxon>
        <taxon>Streptophyta</taxon>
        <taxon>Embryophyta</taxon>
        <taxon>Tracheophyta</taxon>
        <taxon>Spermatophyta</taxon>
        <taxon>Magnoliopsida</taxon>
        <taxon>eudicotyledons</taxon>
        <taxon>Gunneridae</taxon>
        <taxon>Pentapetalae</taxon>
        <taxon>rosids</taxon>
        <taxon>fabids</taxon>
        <taxon>Fabales</taxon>
        <taxon>Fabaceae</taxon>
        <taxon>Papilionoideae</taxon>
        <taxon>50 kb inversion clade</taxon>
        <taxon>NPAAA clade</taxon>
        <taxon>indigoferoid/millettioid clade</taxon>
        <taxon>Phaseoleae</taxon>
        <taxon>Mucuna</taxon>
    </lineage>
</organism>
<evidence type="ECO:0000256" key="2">
    <source>
        <dbReference type="ARBA" id="ARBA00022737"/>
    </source>
</evidence>
<name>A0A371H5H3_MUCPR</name>